<gene>
    <name evidence="1" type="ORF">UPYG_G00344870</name>
</gene>
<sequence length="188" mass="21691">MFMAYPQFTDAGSYTVVLIPLRSSLYSLDALHFYLWIKRLKDLEREKDCLWAGLQFLEQANLWYRQRLEVNRARQTNTGTRVGTRTEEREGKLWAGEEAFSCLVKSRIQKVNGSLGSLINDYNVTRCNTSSEQDGSNSSDSALWWQNKLLVKEVCEKNLQISLLELERDRLLQELSVHLGVECSKHPG</sequence>
<evidence type="ECO:0000313" key="1">
    <source>
        <dbReference type="EMBL" id="KAL0962750.1"/>
    </source>
</evidence>
<dbReference type="PANTHER" id="PTHR14907:SF4">
    <property type="entry name" value="SUPPRESSOR APC DOMAIN-CONTAINING PROTEIN 1"/>
    <property type="match status" value="1"/>
</dbReference>
<evidence type="ECO:0008006" key="3">
    <source>
        <dbReference type="Google" id="ProtNLM"/>
    </source>
</evidence>
<comment type="caution">
    <text evidence="1">The sequence shown here is derived from an EMBL/GenBank/DDBJ whole genome shotgun (WGS) entry which is preliminary data.</text>
</comment>
<protein>
    <recommendedName>
        <fullName evidence="3">Suppressor APC domain-containing protein 1</fullName>
    </recommendedName>
</protein>
<dbReference type="Proteomes" id="UP001557470">
    <property type="component" value="Unassembled WGS sequence"/>
</dbReference>
<proteinExistence type="predicted"/>
<dbReference type="Pfam" id="PF11414">
    <property type="entry name" value="Suppressor_APC"/>
    <property type="match status" value="1"/>
</dbReference>
<keyword evidence="2" id="KW-1185">Reference proteome</keyword>
<dbReference type="PANTHER" id="PTHR14907">
    <property type="entry name" value="FI14130P"/>
    <property type="match status" value="1"/>
</dbReference>
<accession>A0ABD0W1W4</accession>
<organism evidence="1 2">
    <name type="scientific">Umbra pygmaea</name>
    <name type="common">Eastern mudminnow</name>
    <dbReference type="NCBI Taxonomy" id="75934"/>
    <lineage>
        <taxon>Eukaryota</taxon>
        <taxon>Metazoa</taxon>
        <taxon>Chordata</taxon>
        <taxon>Craniata</taxon>
        <taxon>Vertebrata</taxon>
        <taxon>Euteleostomi</taxon>
        <taxon>Actinopterygii</taxon>
        <taxon>Neopterygii</taxon>
        <taxon>Teleostei</taxon>
        <taxon>Protacanthopterygii</taxon>
        <taxon>Esociformes</taxon>
        <taxon>Umbridae</taxon>
        <taxon>Umbra</taxon>
    </lineage>
</organism>
<dbReference type="AlphaFoldDB" id="A0ABD0W1W4"/>
<evidence type="ECO:0000313" key="2">
    <source>
        <dbReference type="Proteomes" id="UP001557470"/>
    </source>
</evidence>
<reference evidence="1 2" key="1">
    <citation type="submission" date="2024-06" db="EMBL/GenBank/DDBJ databases">
        <authorList>
            <person name="Pan Q."/>
            <person name="Wen M."/>
            <person name="Jouanno E."/>
            <person name="Zahm M."/>
            <person name="Klopp C."/>
            <person name="Cabau C."/>
            <person name="Louis A."/>
            <person name="Berthelot C."/>
            <person name="Parey E."/>
            <person name="Roest Crollius H."/>
            <person name="Montfort J."/>
            <person name="Robinson-Rechavi M."/>
            <person name="Bouchez O."/>
            <person name="Lampietro C."/>
            <person name="Lopez Roques C."/>
            <person name="Donnadieu C."/>
            <person name="Postlethwait J."/>
            <person name="Bobe J."/>
            <person name="Verreycken H."/>
            <person name="Guiguen Y."/>
        </authorList>
    </citation>
    <scope>NUCLEOTIDE SEQUENCE [LARGE SCALE GENOMIC DNA]</scope>
    <source>
        <strain evidence="1">Up_M1</strain>
        <tissue evidence="1">Testis</tissue>
    </source>
</reference>
<dbReference type="EMBL" id="JAGEUA010000011">
    <property type="protein sequence ID" value="KAL0962750.1"/>
    <property type="molecule type" value="Genomic_DNA"/>
</dbReference>
<name>A0ABD0W1W4_UMBPY</name>
<dbReference type="InterPro" id="IPR026828">
    <property type="entry name" value="SAPC2_1/2"/>
</dbReference>